<evidence type="ECO:0000256" key="4">
    <source>
        <dbReference type="ARBA" id="ARBA00022452"/>
    </source>
</evidence>
<dbReference type="SUPFAM" id="SSF56935">
    <property type="entry name" value="Porins"/>
    <property type="match status" value="1"/>
</dbReference>
<protein>
    <submittedName>
        <fullName evidence="16">Ferrichrome receptor FcuA</fullName>
    </submittedName>
</protein>
<dbReference type="GO" id="GO:0038023">
    <property type="term" value="F:signaling receptor activity"/>
    <property type="evidence" value="ECO:0007669"/>
    <property type="project" value="InterPro"/>
</dbReference>
<keyword evidence="9 12" id="KW-0472">Membrane</keyword>
<keyword evidence="5" id="KW-0410">Iron transport</keyword>
<dbReference type="AlphaFoldDB" id="A0A6J5B5I5"/>
<dbReference type="Gene3D" id="3.55.50.30">
    <property type="match status" value="1"/>
</dbReference>
<dbReference type="PANTHER" id="PTHR32552:SF82">
    <property type="entry name" value="FCUA PROTEIN"/>
    <property type="match status" value="1"/>
</dbReference>
<dbReference type="Pfam" id="PF07715">
    <property type="entry name" value="Plug"/>
    <property type="match status" value="1"/>
</dbReference>
<dbReference type="GO" id="GO:0009279">
    <property type="term" value="C:cell outer membrane"/>
    <property type="evidence" value="ECO:0007669"/>
    <property type="project" value="UniProtKB-SubCell"/>
</dbReference>
<dbReference type="Gene3D" id="2.170.130.10">
    <property type="entry name" value="TonB-dependent receptor, plug domain"/>
    <property type="match status" value="1"/>
</dbReference>
<feature type="chain" id="PRO_5026773014" evidence="14">
    <location>
        <begin position="45"/>
        <end position="800"/>
    </location>
</feature>
<dbReference type="RefSeq" id="WP_082404421.1">
    <property type="nucleotide sequence ID" value="NZ_CADIJR010000064.1"/>
</dbReference>
<evidence type="ECO:0000256" key="3">
    <source>
        <dbReference type="ARBA" id="ARBA00022448"/>
    </source>
</evidence>
<dbReference type="InterPro" id="IPR011662">
    <property type="entry name" value="Secretin/TonB_short_N"/>
</dbReference>
<evidence type="ECO:0000256" key="2">
    <source>
        <dbReference type="ARBA" id="ARBA00009810"/>
    </source>
</evidence>
<evidence type="ECO:0000256" key="9">
    <source>
        <dbReference type="ARBA" id="ARBA00023136"/>
    </source>
</evidence>
<dbReference type="InterPro" id="IPR036942">
    <property type="entry name" value="Beta-barrel_TonB_sf"/>
</dbReference>
<organism evidence="16 17">
    <name type="scientific">Achromobacter insuavis</name>
    <dbReference type="NCBI Taxonomy" id="1287735"/>
    <lineage>
        <taxon>Bacteria</taxon>
        <taxon>Pseudomonadati</taxon>
        <taxon>Pseudomonadota</taxon>
        <taxon>Betaproteobacteria</taxon>
        <taxon>Burkholderiales</taxon>
        <taxon>Alcaligenaceae</taxon>
        <taxon>Achromobacter</taxon>
    </lineage>
</organism>
<dbReference type="Pfam" id="PF00593">
    <property type="entry name" value="TonB_dep_Rec_b-barrel"/>
    <property type="match status" value="1"/>
</dbReference>
<dbReference type="Proteomes" id="UP000507979">
    <property type="component" value="Unassembled WGS sequence"/>
</dbReference>
<keyword evidence="17" id="KW-1185">Reference proteome</keyword>
<keyword evidence="11 12" id="KW-0998">Cell outer membrane</keyword>
<evidence type="ECO:0000256" key="11">
    <source>
        <dbReference type="ARBA" id="ARBA00023237"/>
    </source>
</evidence>
<feature type="signal peptide" evidence="14">
    <location>
        <begin position="1"/>
        <end position="44"/>
    </location>
</feature>
<dbReference type="GO" id="GO:0015891">
    <property type="term" value="P:siderophore transport"/>
    <property type="evidence" value="ECO:0007669"/>
    <property type="project" value="InterPro"/>
</dbReference>
<comment type="similarity">
    <text evidence="2 12 13">Belongs to the TonB-dependent receptor family.</text>
</comment>
<dbReference type="InterPro" id="IPR037066">
    <property type="entry name" value="Plug_dom_sf"/>
</dbReference>
<dbReference type="SMART" id="SM00965">
    <property type="entry name" value="STN"/>
    <property type="match status" value="1"/>
</dbReference>
<evidence type="ECO:0000256" key="5">
    <source>
        <dbReference type="ARBA" id="ARBA00022496"/>
    </source>
</evidence>
<evidence type="ECO:0000256" key="13">
    <source>
        <dbReference type="RuleBase" id="RU003357"/>
    </source>
</evidence>
<feature type="domain" description="Secretin/TonB short N-terminal" evidence="15">
    <location>
        <begin position="72"/>
        <end position="122"/>
    </location>
</feature>
<evidence type="ECO:0000256" key="1">
    <source>
        <dbReference type="ARBA" id="ARBA00004571"/>
    </source>
</evidence>
<dbReference type="InterPro" id="IPR039426">
    <property type="entry name" value="TonB-dep_rcpt-like"/>
</dbReference>
<dbReference type="InterPro" id="IPR012910">
    <property type="entry name" value="Plug_dom"/>
</dbReference>
<evidence type="ECO:0000313" key="16">
    <source>
        <dbReference type="EMBL" id="CAB3691883.1"/>
    </source>
</evidence>
<dbReference type="CDD" id="cd01347">
    <property type="entry name" value="ligand_gated_channel"/>
    <property type="match status" value="1"/>
</dbReference>
<dbReference type="InterPro" id="IPR000531">
    <property type="entry name" value="Beta-barrel_TonB"/>
</dbReference>
<comment type="subcellular location">
    <subcellularLocation>
        <location evidence="1 12">Cell outer membrane</location>
        <topology evidence="1 12">Multi-pass membrane protein</topology>
    </subcellularLocation>
</comment>
<dbReference type="PANTHER" id="PTHR32552">
    <property type="entry name" value="FERRICHROME IRON RECEPTOR-RELATED"/>
    <property type="match status" value="1"/>
</dbReference>
<keyword evidence="4 12" id="KW-1134">Transmembrane beta strand</keyword>
<dbReference type="GeneID" id="92900672"/>
<evidence type="ECO:0000256" key="14">
    <source>
        <dbReference type="SAM" id="SignalP"/>
    </source>
</evidence>
<evidence type="ECO:0000256" key="6">
    <source>
        <dbReference type="ARBA" id="ARBA00022692"/>
    </source>
</evidence>
<proteinExistence type="inferred from homology"/>
<accession>A0A6J5B5I5</accession>
<dbReference type="NCBIfam" id="TIGR01783">
    <property type="entry name" value="TonB-siderophor"/>
    <property type="match status" value="1"/>
</dbReference>
<keyword evidence="14" id="KW-0732">Signal</keyword>
<reference evidence="16 17" key="1">
    <citation type="submission" date="2020-04" db="EMBL/GenBank/DDBJ databases">
        <authorList>
            <person name="De Canck E."/>
        </authorList>
    </citation>
    <scope>NUCLEOTIDE SEQUENCE [LARGE SCALE GENOMIC DNA]</scope>
    <source>
        <strain evidence="16 17">LMG 26845</strain>
    </source>
</reference>
<evidence type="ECO:0000256" key="12">
    <source>
        <dbReference type="PROSITE-ProRule" id="PRU01360"/>
    </source>
</evidence>
<keyword evidence="8 13" id="KW-0798">TonB box</keyword>
<evidence type="ECO:0000256" key="10">
    <source>
        <dbReference type="ARBA" id="ARBA00023170"/>
    </source>
</evidence>
<keyword evidence="6 12" id="KW-0812">Transmembrane</keyword>
<dbReference type="Pfam" id="PF07660">
    <property type="entry name" value="STN"/>
    <property type="match status" value="1"/>
</dbReference>
<keyword evidence="5" id="KW-0406">Ion transport</keyword>
<evidence type="ECO:0000259" key="15">
    <source>
        <dbReference type="SMART" id="SM00965"/>
    </source>
</evidence>
<keyword evidence="10 16" id="KW-0675">Receptor</keyword>
<name>A0A6J5B5I5_9BURK</name>
<keyword evidence="3 12" id="KW-0813">Transport</keyword>
<dbReference type="Gene3D" id="2.40.170.20">
    <property type="entry name" value="TonB-dependent receptor, beta-barrel domain"/>
    <property type="match status" value="1"/>
</dbReference>
<sequence>MHKPYPAGSRRRFLFPSPRSAGAAWGLRLALAGLACAAIAPAQAQQQSRQQYDIPAGPLMDALSRYAQESGVVLSLMADQVANLQSRGLHGSYGVDEGFAALLSGTGLDARRGESGYTLVARPAVKGATELPAVTVTGSQLEGGADQAYRASSASVGVLGQRSLKDTPYSIDVITRDLLDNRQATSLTDALKGDASVSMLANDISGLASQVSVRGIGLDLVNGRKIDGLNVFSWSSELPLEHFESVQILKGATGFLYGFAQPGGVVNYVSKRPTAETRLALTTQVTDSGTVLLHGDAGGRFGGEDRFGYRVNLVDEQGDTYVDGGSIRRRSGSIALDWRITPDLVWSVDALRQDRKVKGSAGWGLYPNASGQTGDYAPAAVLDPIKGNKPIYSPFTGYETKSDTIGTDLAWHVAPKWDVKLAYRQSKMDRIYENGALYANAQGDYTEEMYAGTDRYKTAESQALVTGGFATGPIEHEIALGASYGKTRGYTSSVSGYEVLGSGNIYHPPRFANPHLHAAPVDTQTSEVTQRSVFASDTLHLGQDWDLIAGLRRSNIKDRYAGYDSSALSPTYALVFRPLSRLSLYGSYIESLEQGAIAPISAANAYQSFPPLKSRQVEVGAKLDGEDWSATAALFQITRGLTYTDANNVFTQDGRSRYDGLELSGKARLSRQWVVNASALFLRSKVTQGVADLIGNRIDGVPRQQFAAYAEYTIPDTQWTLTAGGQYYGSRFVDAGNTVSLPSYTLFDAGARYVTRLGATRVTVRLNVDNLANKAYWMTSAGTLLQGMPRVAKLSAQFEY</sequence>
<dbReference type="InterPro" id="IPR010105">
    <property type="entry name" value="TonB_sidphr_rcpt"/>
</dbReference>
<evidence type="ECO:0000256" key="7">
    <source>
        <dbReference type="ARBA" id="ARBA00023004"/>
    </source>
</evidence>
<gene>
    <name evidence="16" type="primary">fcuA_4</name>
    <name evidence="16" type="ORF">LMG26845_04788</name>
</gene>
<dbReference type="EMBL" id="CADIJR010000064">
    <property type="protein sequence ID" value="CAB3691883.1"/>
    <property type="molecule type" value="Genomic_DNA"/>
</dbReference>
<evidence type="ECO:0000256" key="8">
    <source>
        <dbReference type="ARBA" id="ARBA00023077"/>
    </source>
</evidence>
<dbReference type="GO" id="GO:0015344">
    <property type="term" value="F:siderophore uptake transmembrane transporter activity"/>
    <property type="evidence" value="ECO:0007669"/>
    <property type="project" value="TreeGrafter"/>
</dbReference>
<dbReference type="PROSITE" id="PS52016">
    <property type="entry name" value="TONB_DEPENDENT_REC_3"/>
    <property type="match status" value="1"/>
</dbReference>
<keyword evidence="7" id="KW-0408">Iron</keyword>
<evidence type="ECO:0000313" key="17">
    <source>
        <dbReference type="Proteomes" id="UP000507979"/>
    </source>
</evidence>